<dbReference type="Proteomes" id="UP000782475">
    <property type="component" value="Unassembled WGS sequence"/>
</dbReference>
<dbReference type="EMBL" id="JAHHFP010000019">
    <property type="protein sequence ID" value="MBX7271839.1"/>
    <property type="molecule type" value="Genomic_DNA"/>
</dbReference>
<reference evidence="1 2" key="1">
    <citation type="journal article" date="2021" name="Appl. Microbiol. Biotechnol.">
        <title>Biotechnological applications of marine bacteria in bioremediation of environments polluted with hydrocarbons and plastics.</title>
        <authorList>
            <person name="Muriel-Millan L.F."/>
            <person name="Millan-Lopez S."/>
            <person name="Pardo-Lopez L."/>
        </authorList>
    </citation>
    <scope>NUCLEOTIDE SEQUENCE [LARGE SCALE GENOMIC DNA]</scope>
    <source>
        <strain evidence="1 2">GOM4</strain>
    </source>
</reference>
<gene>
    <name evidence="1" type="ORF">KJJ99_08580</name>
</gene>
<organism evidence="1 2">
    <name type="scientific">Stutzerimonas chloritidismutans</name>
    <name type="common">Pseudomonas chloritidismutans</name>
    <dbReference type="NCBI Taxonomy" id="203192"/>
    <lineage>
        <taxon>Bacteria</taxon>
        <taxon>Pseudomonadati</taxon>
        <taxon>Pseudomonadota</taxon>
        <taxon>Gammaproteobacteria</taxon>
        <taxon>Pseudomonadales</taxon>
        <taxon>Pseudomonadaceae</taxon>
        <taxon>Stutzerimonas</taxon>
    </lineage>
</organism>
<sequence>MFNYYHPLTIRDVVNALEALRHVQRPYGDNEGDAINHPDVYADLPTHTQQAVDLAWRYVREYCCHIDGAINSRSVTLLKKHGYQIHLGPNQYDPMLIAGVITVGDWNLDLSDETAD</sequence>
<proteinExistence type="predicted"/>
<comment type="caution">
    <text evidence="1">The sequence shown here is derived from an EMBL/GenBank/DDBJ whole genome shotgun (WGS) entry which is preliminary data.</text>
</comment>
<keyword evidence="2" id="KW-1185">Reference proteome</keyword>
<evidence type="ECO:0000313" key="2">
    <source>
        <dbReference type="Proteomes" id="UP000782475"/>
    </source>
</evidence>
<protein>
    <submittedName>
        <fullName evidence="1">Uncharacterized protein</fullName>
    </submittedName>
</protein>
<name>A0ACC5VH13_STUCH</name>
<accession>A0ACC5VH13</accession>
<evidence type="ECO:0000313" key="1">
    <source>
        <dbReference type="EMBL" id="MBX7271839.1"/>
    </source>
</evidence>